<dbReference type="AlphaFoldDB" id="B0BZQ3"/>
<keyword evidence="1" id="KW-0732">Signal</keyword>
<feature type="chain" id="PRO_5002747956" description="Lipoprotein" evidence="1">
    <location>
        <begin position="32"/>
        <end position="127"/>
    </location>
</feature>
<evidence type="ECO:0000313" key="3">
    <source>
        <dbReference type="Proteomes" id="UP000000268"/>
    </source>
</evidence>
<evidence type="ECO:0000256" key="1">
    <source>
        <dbReference type="SAM" id="SignalP"/>
    </source>
</evidence>
<sequence length="127" mass="13951">MVRSIRALSITLTVASTVGCSSLLLPSQAKAHHESPTQITSAKYTYNPQLVRLYTYECTKKLREVKGDTADKASQICQCSISQMQQQHSQVQAIQIFTKAQASIKNDPKAMPPELSPYFTPCISTSG</sequence>
<dbReference type="OrthoDB" id="9834018at2"/>
<dbReference type="STRING" id="329726.AM1_0937"/>
<dbReference type="Proteomes" id="UP000000268">
    <property type="component" value="Chromosome"/>
</dbReference>
<dbReference type="KEGG" id="amr:AM1_0937"/>
<dbReference type="RefSeq" id="WP_012161544.1">
    <property type="nucleotide sequence ID" value="NC_009925.1"/>
</dbReference>
<gene>
    <name evidence="2" type="ordered locus">AM1_0937</name>
</gene>
<proteinExistence type="predicted"/>
<keyword evidence="3" id="KW-1185">Reference proteome</keyword>
<evidence type="ECO:0000313" key="2">
    <source>
        <dbReference type="EMBL" id="ABW25979.1"/>
    </source>
</evidence>
<organism evidence="2 3">
    <name type="scientific">Acaryochloris marina (strain MBIC 11017)</name>
    <dbReference type="NCBI Taxonomy" id="329726"/>
    <lineage>
        <taxon>Bacteria</taxon>
        <taxon>Bacillati</taxon>
        <taxon>Cyanobacteriota</taxon>
        <taxon>Cyanophyceae</taxon>
        <taxon>Acaryochloridales</taxon>
        <taxon>Acaryochloridaceae</taxon>
        <taxon>Acaryochloris</taxon>
    </lineage>
</organism>
<protein>
    <recommendedName>
        <fullName evidence="4">Lipoprotein</fullName>
    </recommendedName>
</protein>
<dbReference type="EMBL" id="CP000828">
    <property type="protein sequence ID" value="ABW25979.1"/>
    <property type="molecule type" value="Genomic_DNA"/>
</dbReference>
<dbReference type="PROSITE" id="PS51257">
    <property type="entry name" value="PROKAR_LIPOPROTEIN"/>
    <property type="match status" value="1"/>
</dbReference>
<evidence type="ECO:0008006" key="4">
    <source>
        <dbReference type="Google" id="ProtNLM"/>
    </source>
</evidence>
<feature type="signal peptide" evidence="1">
    <location>
        <begin position="1"/>
        <end position="31"/>
    </location>
</feature>
<reference evidence="2 3" key="1">
    <citation type="journal article" date="2008" name="Proc. Natl. Acad. Sci. U.S.A.">
        <title>Niche adaptation and genome expansion in the chlorophyll d-producing cyanobacterium Acaryochloris marina.</title>
        <authorList>
            <person name="Swingley W.D."/>
            <person name="Chen M."/>
            <person name="Cheung P.C."/>
            <person name="Conrad A.L."/>
            <person name="Dejesa L.C."/>
            <person name="Hao J."/>
            <person name="Honchak B.M."/>
            <person name="Karbach L.E."/>
            <person name="Kurdoglu A."/>
            <person name="Lahiri S."/>
            <person name="Mastrian S.D."/>
            <person name="Miyashita H."/>
            <person name="Page L."/>
            <person name="Ramakrishna P."/>
            <person name="Satoh S."/>
            <person name="Sattley W.M."/>
            <person name="Shimada Y."/>
            <person name="Taylor H.L."/>
            <person name="Tomo T."/>
            <person name="Tsuchiya T."/>
            <person name="Wang Z.T."/>
            <person name="Raymond J."/>
            <person name="Mimuro M."/>
            <person name="Blankenship R.E."/>
            <person name="Touchman J.W."/>
        </authorList>
    </citation>
    <scope>NUCLEOTIDE SEQUENCE [LARGE SCALE GENOMIC DNA]</scope>
    <source>
        <strain evidence="3">MBIC 11017</strain>
    </source>
</reference>
<dbReference type="HOGENOM" id="CLU_1965687_0_0_3"/>
<accession>B0BZQ3</accession>
<name>B0BZQ3_ACAM1</name>